<evidence type="ECO:0000256" key="1">
    <source>
        <dbReference type="SAM" id="MobiDB-lite"/>
    </source>
</evidence>
<feature type="domain" description="DDHD" evidence="2">
    <location>
        <begin position="512"/>
        <end position="748"/>
    </location>
</feature>
<dbReference type="AlphaFoldDB" id="A0A5E8C8J8"/>
<dbReference type="SMART" id="SM01127">
    <property type="entry name" value="DDHD"/>
    <property type="match status" value="1"/>
</dbReference>
<evidence type="ECO:0000313" key="3">
    <source>
        <dbReference type="EMBL" id="VVT57616.1"/>
    </source>
</evidence>
<evidence type="ECO:0000259" key="2">
    <source>
        <dbReference type="PROSITE" id="PS51043"/>
    </source>
</evidence>
<dbReference type="InterPro" id="IPR057826">
    <property type="entry name" value="WWE_C20G8.02"/>
</dbReference>
<gene>
    <name evidence="3" type="ORF">SAPINGB_P005784</name>
</gene>
<reference evidence="3 4" key="1">
    <citation type="submission" date="2019-09" db="EMBL/GenBank/DDBJ databases">
        <authorList>
            <person name="Brejova B."/>
        </authorList>
    </citation>
    <scope>NUCLEOTIDE SEQUENCE [LARGE SCALE GENOMIC DNA]</scope>
</reference>
<dbReference type="OrthoDB" id="69269at2759"/>
<dbReference type="InterPro" id="IPR004177">
    <property type="entry name" value="DDHD_dom"/>
</dbReference>
<proteinExistence type="predicted"/>
<dbReference type="EMBL" id="CABVLU010000005">
    <property type="protein sequence ID" value="VVT57616.1"/>
    <property type="molecule type" value="Genomic_DNA"/>
</dbReference>
<dbReference type="SUPFAM" id="SSF53474">
    <property type="entry name" value="alpha/beta-Hydrolases"/>
    <property type="match status" value="1"/>
</dbReference>
<dbReference type="Proteomes" id="UP000398389">
    <property type="component" value="Unassembled WGS sequence"/>
</dbReference>
<dbReference type="PROSITE" id="PS51043">
    <property type="entry name" value="DDHD"/>
    <property type="match status" value="1"/>
</dbReference>
<dbReference type="GO" id="GO:0005737">
    <property type="term" value="C:cytoplasm"/>
    <property type="evidence" value="ECO:0007669"/>
    <property type="project" value="TreeGrafter"/>
</dbReference>
<evidence type="ECO:0000313" key="4">
    <source>
        <dbReference type="Proteomes" id="UP000398389"/>
    </source>
</evidence>
<dbReference type="GO" id="GO:0004620">
    <property type="term" value="F:phospholipase activity"/>
    <property type="evidence" value="ECO:0007669"/>
    <property type="project" value="TreeGrafter"/>
</dbReference>
<feature type="region of interest" description="Disordered" evidence="1">
    <location>
        <begin position="543"/>
        <end position="566"/>
    </location>
</feature>
<dbReference type="InterPro" id="IPR029058">
    <property type="entry name" value="AB_hydrolase_fold"/>
</dbReference>
<sequence>MLRLLLANKRFYSTEPLRVHWYYASDTPLSKSTFKAWKPSSPPAKFVPFPARDSARLEAAFRSTEPIANNKNNNNKSSHEGEPMAQSRDSSKNNIKVSVLEDALYEVDVHARTLYPIYWDGPTYEVRRGSWFVADGSTTGPIPEPLAQELEKLYANVEPKKSENNNNNNNNKLQNKDDNDDNETSQAMLPLKTTLHPDNILKSVSPVYACNLKDSSLQTQEPDAVETLLARGAADSEALQKMLDQKKSGRAYASFSRMQRGTAWLTPGDLGAVLLRKLVSLGGIKLTRGYVPPSAADKASDLGKAAAEAAALSVERPVDHLVICLHGIGQKLNERIEQVNFVQDINVFRKLLRHVYKESTELQEKRHGATTNLGKIVHSASAATTTKDQGHGIQVIPLIWRHNVQFGMTRKDIEVNGHGEVSLEDINVDGVLPLRSIVGDVVLDVLLYYQPQYHEQIMTTVVKQLNGVFGEYCKRNPTFAQAPRVSLVGHSLGSAIAFDILCAQGIPGSPQLDFDVDIFFGVGSPVGMFQLLKGNHIAARLDDNDDDDLSKEHTHQKNTDDPQWPAIQSPKVKDYYNIFHPSDPVAYRVDPLVHRDAASLPARKVPYAPGTLPSQLAQFSQLASRFSSEATSLWSNVTAALIDGNSSLASLANVFTTTTTTTTTNNKSKQKQEDLSLAVARRAPFDSLPKETQEAVHKKLSKLNHTGQLDYAFQGGVLEISVFTAIASHVSYFEQADLASFLLASIYSLNNGGSNKRREKKKKHEKHA</sequence>
<feature type="compositionally biased region" description="Basic and acidic residues" evidence="1">
    <location>
        <begin position="550"/>
        <end position="560"/>
    </location>
</feature>
<dbReference type="PANTHER" id="PTHR23509">
    <property type="entry name" value="PA-PL1 PHOSPHOLIPASE FAMILY"/>
    <property type="match status" value="1"/>
</dbReference>
<dbReference type="Pfam" id="PF23463">
    <property type="entry name" value="WWE_2"/>
    <property type="match status" value="1"/>
</dbReference>
<dbReference type="PANTHER" id="PTHR23509:SF10">
    <property type="entry name" value="LD21067P"/>
    <property type="match status" value="1"/>
</dbReference>
<dbReference type="InterPro" id="IPR058055">
    <property type="entry name" value="PA-PLA1"/>
</dbReference>
<feature type="region of interest" description="Disordered" evidence="1">
    <location>
        <begin position="158"/>
        <end position="184"/>
    </location>
</feature>
<feature type="region of interest" description="Disordered" evidence="1">
    <location>
        <begin position="63"/>
        <end position="93"/>
    </location>
</feature>
<organism evidence="3 4">
    <name type="scientific">Magnusiomyces paraingens</name>
    <dbReference type="NCBI Taxonomy" id="2606893"/>
    <lineage>
        <taxon>Eukaryota</taxon>
        <taxon>Fungi</taxon>
        <taxon>Dikarya</taxon>
        <taxon>Ascomycota</taxon>
        <taxon>Saccharomycotina</taxon>
        <taxon>Dipodascomycetes</taxon>
        <taxon>Dipodascales</taxon>
        <taxon>Dipodascaceae</taxon>
        <taxon>Magnusiomyces</taxon>
    </lineage>
</organism>
<dbReference type="Pfam" id="PF02862">
    <property type="entry name" value="DDHD"/>
    <property type="match status" value="1"/>
</dbReference>
<accession>A0A5E8C8J8</accession>
<name>A0A5E8C8J8_9ASCO</name>
<feature type="compositionally biased region" description="Low complexity" evidence="1">
    <location>
        <begin position="164"/>
        <end position="173"/>
    </location>
</feature>
<dbReference type="RefSeq" id="XP_031856389.1">
    <property type="nucleotide sequence ID" value="XM_032000498.1"/>
</dbReference>
<dbReference type="GeneID" id="43584598"/>
<keyword evidence="4" id="KW-1185">Reference proteome</keyword>
<dbReference type="GO" id="GO:0046872">
    <property type="term" value="F:metal ion binding"/>
    <property type="evidence" value="ECO:0007669"/>
    <property type="project" value="InterPro"/>
</dbReference>
<protein>
    <recommendedName>
        <fullName evidence="2">DDHD domain-containing protein</fullName>
    </recommendedName>
</protein>